<dbReference type="SMART" id="SM00387">
    <property type="entry name" value="HATPase_c"/>
    <property type="match status" value="1"/>
</dbReference>
<proteinExistence type="predicted"/>
<reference evidence="17 18" key="1">
    <citation type="submission" date="2021-07" db="EMBL/GenBank/DDBJ databases">
        <title>Clostridium weizhouense sp. nov., an anaerobic bacterium isolated from activated sludge of Petroleum wastewater.</title>
        <authorList>
            <person name="Li Q."/>
        </authorList>
    </citation>
    <scope>NUCLEOTIDE SEQUENCE [LARGE SCALE GENOMIC DNA]</scope>
    <source>
        <strain evidence="17 18">YB-6</strain>
    </source>
</reference>
<dbReference type="InterPro" id="IPR004358">
    <property type="entry name" value="Sig_transdc_His_kin-like_C"/>
</dbReference>
<feature type="domain" description="HAMP" evidence="16">
    <location>
        <begin position="207"/>
        <end position="259"/>
    </location>
</feature>
<comment type="subcellular location">
    <subcellularLocation>
        <location evidence="2">Cell membrane</location>
        <topology evidence="2">Multi-pass membrane protein</topology>
    </subcellularLocation>
</comment>
<evidence type="ECO:0000256" key="9">
    <source>
        <dbReference type="ARBA" id="ARBA00022777"/>
    </source>
</evidence>
<evidence type="ECO:0000256" key="2">
    <source>
        <dbReference type="ARBA" id="ARBA00004651"/>
    </source>
</evidence>
<dbReference type="CDD" id="cd06225">
    <property type="entry name" value="HAMP"/>
    <property type="match status" value="1"/>
</dbReference>
<keyword evidence="12" id="KW-0902">Two-component regulatory system</keyword>
<dbReference type="InterPro" id="IPR036890">
    <property type="entry name" value="HATPase_C_sf"/>
</dbReference>
<keyword evidence="4" id="KW-1003">Cell membrane</keyword>
<dbReference type="SUPFAM" id="SSF47384">
    <property type="entry name" value="Homodimeric domain of signal transducing histidine kinase"/>
    <property type="match status" value="1"/>
</dbReference>
<dbReference type="Gene3D" id="3.30.565.10">
    <property type="entry name" value="Histidine kinase-like ATPase, C-terminal domain"/>
    <property type="match status" value="1"/>
</dbReference>
<evidence type="ECO:0000259" key="16">
    <source>
        <dbReference type="PROSITE" id="PS50885"/>
    </source>
</evidence>
<evidence type="ECO:0000256" key="8">
    <source>
        <dbReference type="ARBA" id="ARBA00022741"/>
    </source>
</evidence>
<dbReference type="SUPFAM" id="SSF55874">
    <property type="entry name" value="ATPase domain of HSP90 chaperone/DNA topoisomerase II/histidine kinase"/>
    <property type="match status" value="1"/>
</dbReference>
<evidence type="ECO:0000256" key="12">
    <source>
        <dbReference type="ARBA" id="ARBA00023012"/>
    </source>
</evidence>
<keyword evidence="10" id="KW-0067">ATP-binding</keyword>
<protein>
    <recommendedName>
        <fullName evidence="3">histidine kinase</fullName>
        <ecNumber evidence="3">2.7.13.3</ecNumber>
    </recommendedName>
</protein>
<feature type="transmembrane region" description="Helical" evidence="14">
    <location>
        <begin position="12"/>
        <end position="34"/>
    </location>
</feature>
<feature type="transmembrane region" description="Helical" evidence="14">
    <location>
        <begin position="187"/>
        <end position="205"/>
    </location>
</feature>
<dbReference type="CDD" id="cd00082">
    <property type="entry name" value="HisKA"/>
    <property type="match status" value="1"/>
</dbReference>
<evidence type="ECO:0000256" key="11">
    <source>
        <dbReference type="ARBA" id="ARBA00022989"/>
    </source>
</evidence>
<sequence>MKLNKLSIKWKIFIYLIGFCSALLILLWLFQVVFLERFYKIVKIDSIKSNANTIIKNLDNDDIDLLIKSISQNEDMCIEIFSEYGTLLNESNNIMSPVIYKLTQYEKDNLKLNLQREGGEFLYYFNKDNLKEIKHYQKMNGKMGKNIDESILYGKLAENKNGEIRIIVINSMISPVNATVQTLRIQLYYITGFMLLFSIILAFIISKKVSKPIVAINKSAKVLAKADYSVEFKGDGYKEISELASTLNYAAKELSKVDNLRKELIANISHDLRTPLTLISGYAEIMRDLPNENTIDNVQIIIDETKRLTTLVNDMLDISKFQAGIINLSISSFNLTKTIKEIIMRFSELTKKDGYNIEFSYDQDMFVTADKVKITQVIYNLLTNAINYTGSDKKVIIKQIVSNGFVKVEIIDTGEGISEEELSYIWERYYKSNKSHKRAVTGTGLGLSIVKSILESHKGLTYGVKSKLKKGSIFWFKLKSDEKK</sequence>
<dbReference type="PROSITE" id="PS50109">
    <property type="entry name" value="HIS_KIN"/>
    <property type="match status" value="1"/>
</dbReference>
<dbReference type="EMBL" id="JAHXPT010000008">
    <property type="protein sequence ID" value="MBW6410541.1"/>
    <property type="molecule type" value="Genomic_DNA"/>
</dbReference>
<keyword evidence="6" id="KW-0808">Transferase</keyword>
<keyword evidence="11 14" id="KW-1133">Transmembrane helix</keyword>
<dbReference type="InterPro" id="IPR003660">
    <property type="entry name" value="HAMP_dom"/>
</dbReference>
<dbReference type="RefSeq" id="WP_219779964.1">
    <property type="nucleotide sequence ID" value="NZ_JAHXPT010000008.1"/>
</dbReference>
<keyword evidence="18" id="KW-1185">Reference proteome</keyword>
<dbReference type="InterPro" id="IPR003661">
    <property type="entry name" value="HisK_dim/P_dom"/>
</dbReference>
<comment type="catalytic activity">
    <reaction evidence="1">
        <text>ATP + protein L-histidine = ADP + protein N-phospho-L-histidine.</text>
        <dbReference type="EC" id="2.7.13.3"/>
    </reaction>
</comment>
<dbReference type="Pfam" id="PF02518">
    <property type="entry name" value="HATPase_c"/>
    <property type="match status" value="1"/>
</dbReference>
<keyword evidence="8" id="KW-0547">Nucleotide-binding</keyword>
<organism evidence="17 18">
    <name type="scientific">Clostridium weizhouense</name>
    <dbReference type="NCBI Taxonomy" id="2859781"/>
    <lineage>
        <taxon>Bacteria</taxon>
        <taxon>Bacillati</taxon>
        <taxon>Bacillota</taxon>
        <taxon>Clostridia</taxon>
        <taxon>Eubacteriales</taxon>
        <taxon>Clostridiaceae</taxon>
        <taxon>Clostridium</taxon>
    </lineage>
</organism>
<evidence type="ECO:0000256" key="13">
    <source>
        <dbReference type="ARBA" id="ARBA00023136"/>
    </source>
</evidence>
<comment type="caution">
    <text evidence="17">The sequence shown here is derived from an EMBL/GenBank/DDBJ whole genome shotgun (WGS) entry which is preliminary data.</text>
</comment>
<dbReference type="GO" id="GO:0016301">
    <property type="term" value="F:kinase activity"/>
    <property type="evidence" value="ECO:0007669"/>
    <property type="project" value="UniProtKB-KW"/>
</dbReference>
<dbReference type="InterPro" id="IPR036097">
    <property type="entry name" value="HisK_dim/P_sf"/>
</dbReference>
<evidence type="ECO:0000256" key="6">
    <source>
        <dbReference type="ARBA" id="ARBA00022679"/>
    </source>
</evidence>
<evidence type="ECO:0000256" key="1">
    <source>
        <dbReference type="ARBA" id="ARBA00000085"/>
    </source>
</evidence>
<dbReference type="Gene3D" id="1.10.287.130">
    <property type="match status" value="1"/>
</dbReference>
<evidence type="ECO:0000256" key="3">
    <source>
        <dbReference type="ARBA" id="ARBA00012438"/>
    </source>
</evidence>
<keyword evidence="7 14" id="KW-0812">Transmembrane</keyword>
<dbReference type="InterPro" id="IPR005467">
    <property type="entry name" value="His_kinase_dom"/>
</dbReference>
<dbReference type="Proteomes" id="UP001519921">
    <property type="component" value="Unassembled WGS sequence"/>
</dbReference>
<dbReference type="SMART" id="SM00388">
    <property type="entry name" value="HisKA"/>
    <property type="match status" value="1"/>
</dbReference>
<evidence type="ECO:0000256" key="14">
    <source>
        <dbReference type="SAM" id="Phobius"/>
    </source>
</evidence>
<keyword evidence="5" id="KW-0597">Phosphoprotein</keyword>
<name>A0ABS7APF6_9CLOT</name>
<dbReference type="InterPro" id="IPR050398">
    <property type="entry name" value="HssS/ArlS-like"/>
</dbReference>
<feature type="domain" description="Histidine kinase" evidence="15">
    <location>
        <begin position="267"/>
        <end position="482"/>
    </location>
</feature>
<dbReference type="PANTHER" id="PTHR45528">
    <property type="entry name" value="SENSOR HISTIDINE KINASE CPXA"/>
    <property type="match status" value="1"/>
</dbReference>
<dbReference type="InterPro" id="IPR003594">
    <property type="entry name" value="HATPase_dom"/>
</dbReference>
<evidence type="ECO:0000256" key="4">
    <source>
        <dbReference type="ARBA" id="ARBA00022475"/>
    </source>
</evidence>
<evidence type="ECO:0000259" key="15">
    <source>
        <dbReference type="PROSITE" id="PS50109"/>
    </source>
</evidence>
<evidence type="ECO:0000256" key="10">
    <source>
        <dbReference type="ARBA" id="ARBA00022840"/>
    </source>
</evidence>
<dbReference type="Gene3D" id="6.10.340.10">
    <property type="match status" value="1"/>
</dbReference>
<keyword evidence="13 14" id="KW-0472">Membrane</keyword>
<keyword evidence="9 17" id="KW-0418">Kinase</keyword>
<dbReference type="PANTHER" id="PTHR45528:SF1">
    <property type="entry name" value="SENSOR HISTIDINE KINASE CPXA"/>
    <property type="match status" value="1"/>
</dbReference>
<evidence type="ECO:0000313" key="18">
    <source>
        <dbReference type="Proteomes" id="UP001519921"/>
    </source>
</evidence>
<evidence type="ECO:0000256" key="5">
    <source>
        <dbReference type="ARBA" id="ARBA00022553"/>
    </source>
</evidence>
<gene>
    <name evidence="17" type="ORF">KYD98_10585</name>
</gene>
<dbReference type="EC" id="2.7.13.3" evidence="3"/>
<evidence type="ECO:0000256" key="7">
    <source>
        <dbReference type="ARBA" id="ARBA00022692"/>
    </source>
</evidence>
<dbReference type="PRINTS" id="PR00344">
    <property type="entry name" value="BCTRLSENSOR"/>
</dbReference>
<evidence type="ECO:0000313" key="17">
    <source>
        <dbReference type="EMBL" id="MBW6410541.1"/>
    </source>
</evidence>
<accession>A0ABS7APF6</accession>
<dbReference type="PROSITE" id="PS50885">
    <property type="entry name" value="HAMP"/>
    <property type="match status" value="1"/>
</dbReference>
<dbReference type="Pfam" id="PF00512">
    <property type="entry name" value="HisKA"/>
    <property type="match status" value="1"/>
</dbReference>